<sequence length="180" mass="19246">MGWRSGCCKVLAIVAILLPCVLGKEYVVGDEHGWSINFDYQAWAQGKLFFVGDSLIFNYQQERHNVFKVNGTAFKECTPPANVPPLTTGSDRIQLKSAGKKWYICGIGFHCTAGQRLAITVLDKGAGVPSPSPSPRLLPTPPASLPTNSTNAPPPAPSTATKAAGFVFLMVFTILLAGIL</sequence>
<evidence type="ECO:0000256" key="1">
    <source>
        <dbReference type="ARBA" id="ARBA00004479"/>
    </source>
</evidence>
<feature type="signal peptide" evidence="13">
    <location>
        <begin position="1"/>
        <end position="23"/>
    </location>
</feature>
<dbReference type="PANTHER" id="PTHR33021:SF533">
    <property type="entry name" value="PHYTOCYANIN DOMAIN-CONTAINING PROTEIN"/>
    <property type="match status" value="1"/>
</dbReference>
<organism evidence="15 16">
    <name type="scientific">Cucumis sativus</name>
    <name type="common">Cucumber</name>
    <dbReference type="NCBI Taxonomy" id="3659"/>
    <lineage>
        <taxon>Eukaryota</taxon>
        <taxon>Viridiplantae</taxon>
        <taxon>Streptophyta</taxon>
        <taxon>Embryophyta</taxon>
        <taxon>Tracheophyta</taxon>
        <taxon>Spermatophyta</taxon>
        <taxon>Magnoliopsida</taxon>
        <taxon>eudicotyledons</taxon>
        <taxon>Gunneridae</taxon>
        <taxon>Pentapetalae</taxon>
        <taxon>rosids</taxon>
        <taxon>fabids</taxon>
        <taxon>Cucurbitales</taxon>
        <taxon>Cucurbitaceae</taxon>
        <taxon>Benincaseae</taxon>
        <taxon>Cucumis</taxon>
    </lineage>
</organism>
<evidence type="ECO:0000256" key="13">
    <source>
        <dbReference type="SAM" id="SignalP"/>
    </source>
</evidence>
<reference evidence="15 16" key="1">
    <citation type="journal article" date="2009" name="Nat. Genet.">
        <title>The genome of the cucumber, Cucumis sativus L.</title>
        <authorList>
            <person name="Huang S."/>
            <person name="Li R."/>
            <person name="Zhang Z."/>
            <person name="Li L."/>
            <person name="Gu X."/>
            <person name="Fan W."/>
            <person name="Lucas W.J."/>
            <person name="Wang X."/>
            <person name="Xie B."/>
            <person name="Ni P."/>
            <person name="Ren Y."/>
            <person name="Zhu H."/>
            <person name="Li J."/>
            <person name="Lin K."/>
            <person name="Jin W."/>
            <person name="Fei Z."/>
            <person name="Li G."/>
            <person name="Staub J."/>
            <person name="Kilian A."/>
            <person name="van der Vossen E.A."/>
            <person name="Wu Y."/>
            <person name="Guo J."/>
            <person name="He J."/>
            <person name="Jia Z."/>
            <person name="Ren Y."/>
            <person name="Tian G."/>
            <person name="Lu Y."/>
            <person name="Ruan J."/>
            <person name="Qian W."/>
            <person name="Wang M."/>
            <person name="Huang Q."/>
            <person name="Li B."/>
            <person name="Xuan Z."/>
            <person name="Cao J."/>
            <person name="Asan"/>
            <person name="Wu Z."/>
            <person name="Zhang J."/>
            <person name="Cai Q."/>
            <person name="Bai Y."/>
            <person name="Zhao B."/>
            <person name="Han Y."/>
            <person name="Li Y."/>
            <person name="Li X."/>
            <person name="Wang S."/>
            <person name="Shi Q."/>
            <person name="Liu S."/>
            <person name="Cho W.K."/>
            <person name="Kim J.Y."/>
            <person name="Xu Y."/>
            <person name="Heller-Uszynska K."/>
            <person name="Miao H."/>
            <person name="Cheng Z."/>
            <person name="Zhang S."/>
            <person name="Wu J."/>
            <person name="Yang Y."/>
            <person name="Kang H."/>
            <person name="Li M."/>
            <person name="Liang H."/>
            <person name="Ren X."/>
            <person name="Shi Z."/>
            <person name="Wen M."/>
            <person name="Jian M."/>
            <person name="Yang H."/>
            <person name="Zhang G."/>
            <person name="Yang Z."/>
            <person name="Chen R."/>
            <person name="Liu S."/>
            <person name="Li J."/>
            <person name="Ma L."/>
            <person name="Liu H."/>
            <person name="Zhou Y."/>
            <person name="Zhao J."/>
            <person name="Fang X."/>
            <person name="Li G."/>
            <person name="Fang L."/>
            <person name="Li Y."/>
            <person name="Liu D."/>
            <person name="Zheng H."/>
            <person name="Zhang Y."/>
            <person name="Qin N."/>
            <person name="Li Z."/>
            <person name="Yang G."/>
            <person name="Yang S."/>
            <person name="Bolund L."/>
            <person name="Kristiansen K."/>
            <person name="Zheng H."/>
            <person name="Li S."/>
            <person name="Zhang X."/>
            <person name="Yang H."/>
            <person name="Wang J."/>
            <person name="Sun R."/>
            <person name="Zhang B."/>
            <person name="Jiang S."/>
            <person name="Wang J."/>
            <person name="Du Y."/>
            <person name="Li S."/>
        </authorList>
    </citation>
    <scope>NUCLEOTIDE SEQUENCE [LARGE SCALE GENOMIC DNA]</scope>
    <source>
        <strain evidence="16">cv. 9930</strain>
    </source>
</reference>
<keyword evidence="10" id="KW-1015">Disulfide bond</keyword>
<accession>A0A0A0KKQ0</accession>
<dbReference type="eggNOG" id="ENOG502S3NY">
    <property type="taxonomic scope" value="Eukaryota"/>
</dbReference>
<evidence type="ECO:0000313" key="16">
    <source>
        <dbReference type="Proteomes" id="UP000029981"/>
    </source>
</evidence>
<dbReference type="Gramene" id="KGN50178">
    <property type="protein sequence ID" value="KGN50178"/>
    <property type="gene ID" value="Csa_5G157370"/>
</dbReference>
<evidence type="ECO:0000256" key="6">
    <source>
        <dbReference type="ARBA" id="ARBA00022982"/>
    </source>
</evidence>
<keyword evidence="5 13" id="KW-0732">Signal</keyword>
<evidence type="ECO:0000256" key="3">
    <source>
        <dbReference type="ARBA" id="ARBA00022692"/>
    </source>
</evidence>
<evidence type="ECO:0000259" key="14">
    <source>
        <dbReference type="PROSITE" id="PS51485"/>
    </source>
</evidence>
<keyword evidence="11" id="KW-0325">Glycoprotein</keyword>
<gene>
    <name evidence="15" type="ORF">Csa_5G157370</name>
</gene>
<reference evidence="15 16" key="2">
    <citation type="journal article" date="2009" name="PLoS ONE">
        <title>An integrated genetic and cytogenetic map of the cucumber genome.</title>
        <authorList>
            <person name="Ren Y."/>
            <person name="Zhang Z."/>
            <person name="Liu J."/>
            <person name="Staub J.E."/>
            <person name="Han Y."/>
            <person name="Cheng Z."/>
            <person name="Li X."/>
            <person name="Lu J."/>
            <person name="Miao H."/>
            <person name="Kang H."/>
            <person name="Xie B."/>
            <person name="Gu X."/>
            <person name="Wang X."/>
            <person name="Du Y."/>
            <person name="Jin W."/>
            <person name="Huang S."/>
        </authorList>
    </citation>
    <scope>NUCLEOTIDE SEQUENCE [LARGE SCALE GENOMIC DNA]</scope>
    <source>
        <strain evidence="16">cv. 9930</strain>
    </source>
</reference>
<dbReference type="FunFam" id="2.60.40.420:FF:000067">
    <property type="entry name" value="Cupredoxin superfamily protein"/>
    <property type="match status" value="1"/>
</dbReference>
<dbReference type="AlphaFoldDB" id="A0A0A0KKQ0"/>
<keyword evidence="8" id="KW-0186">Copper</keyword>
<dbReference type="GO" id="GO:0009610">
    <property type="term" value="P:response to symbiotic fungus"/>
    <property type="evidence" value="ECO:0007669"/>
    <property type="project" value="UniProtKB-ARBA"/>
</dbReference>
<evidence type="ECO:0000256" key="8">
    <source>
        <dbReference type="ARBA" id="ARBA00023008"/>
    </source>
</evidence>
<dbReference type="InterPro" id="IPR003245">
    <property type="entry name" value="Phytocyanin_dom"/>
</dbReference>
<dbReference type="PROSITE" id="PS51485">
    <property type="entry name" value="PHYTOCYANIN"/>
    <property type="match status" value="1"/>
</dbReference>
<evidence type="ECO:0000256" key="5">
    <source>
        <dbReference type="ARBA" id="ARBA00022729"/>
    </source>
</evidence>
<dbReference type="InterPro" id="IPR039391">
    <property type="entry name" value="Phytocyanin-like"/>
</dbReference>
<feature type="domain" description="Phytocyanin" evidence="14">
    <location>
        <begin position="24"/>
        <end position="123"/>
    </location>
</feature>
<evidence type="ECO:0000256" key="12">
    <source>
        <dbReference type="SAM" id="MobiDB-lite"/>
    </source>
</evidence>
<proteinExistence type="predicted"/>
<dbReference type="GO" id="GO:0046872">
    <property type="term" value="F:metal ion binding"/>
    <property type="evidence" value="ECO:0007669"/>
    <property type="project" value="UniProtKB-KW"/>
</dbReference>
<reference evidence="15 16" key="3">
    <citation type="journal article" date="2010" name="BMC Genomics">
        <title>Transcriptome sequencing and comparative analysis of cucumber flowers with different sex types.</title>
        <authorList>
            <person name="Guo S."/>
            <person name="Zheng Y."/>
            <person name="Joung J.G."/>
            <person name="Liu S."/>
            <person name="Zhang Z."/>
            <person name="Crasta O.R."/>
            <person name="Sobral B.W."/>
            <person name="Xu Y."/>
            <person name="Huang S."/>
            <person name="Fei Z."/>
        </authorList>
    </citation>
    <scope>NUCLEOTIDE SEQUENCE [LARGE SCALE GENOMIC DNA]</scope>
    <source>
        <strain evidence="16">cv. 9930</strain>
    </source>
</reference>
<dbReference type="GO" id="GO:0009055">
    <property type="term" value="F:electron transfer activity"/>
    <property type="evidence" value="ECO:0007669"/>
    <property type="project" value="InterPro"/>
</dbReference>
<evidence type="ECO:0000313" key="15">
    <source>
        <dbReference type="EMBL" id="KGN50178.1"/>
    </source>
</evidence>
<evidence type="ECO:0000256" key="10">
    <source>
        <dbReference type="ARBA" id="ARBA00023157"/>
    </source>
</evidence>
<dbReference type="KEGG" id="csv:101219025"/>
<name>A0A0A0KKQ0_CUCSA</name>
<dbReference type="Gene3D" id="2.60.40.420">
    <property type="entry name" value="Cupredoxins - blue copper proteins"/>
    <property type="match status" value="1"/>
</dbReference>
<evidence type="ECO:0000256" key="11">
    <source>
        <dbReference type="ARBA" id="ARBA00023180"/>
    </source>
</evidence>
<evidence type="ECO:0000256" key="2">
    <source>
        <dbReference type="ARBA" id="ARBA00022448"/>
    </source>
</evidence>
<dbReference type="SUPFAM" id="SSF49503">
    <property type="entry name" value="Cupredoxins"/>
    <property type="match status" value="1"/>
</dbReference>
<evidence type="ECO:0000256" key="4">
    <source>
        <dbReference type="ARBA" id="ARBA00022723"/>
    </source>
</evidence>
<dbReference type="PANTHER" id="PTHR33021">
    <property type="entry name" value="BLUE COPPER PROTEIN"/>
    <property type="match status" value="1"/>
</dbReference>
<evidence type="ECO:0000256" key="7">
    <source>
        <dbReference type="ARBA" id="ARBA00022989"/>
    </source>
</evidence>
<dbReference type="Pfam" id="PF02298">
    <property type="entry name" value="Cu_bind_like"/>
    <property type="match status" value="1"/>
</dbReference>
<keyword evidence="16" id="KW-1185">Reference proteome</keyword>
<dbReference type="InterPro" id="IPR008972">
    <property type="entry name" value="Cupredoxin"/>
</dbReference>
<dbReference type="Proteomes" id="UP000029981">
    <property type="component" value="Chromosome 5"/>
</dbReference>
<keyword evidence="6" id="KW-0249">Electron transport</keyword>
<evidence type="ECO:0000256" key="9">
    <source>
        <dbReference type="ARBA" id="ARBA00023136"/>
    </source>
</evidence>
<feature type="compositionally biased region" description="Pro residues" evidence="12">
    <location>
        <begin position="130"/>
        <end position="144"/>
    </location>
</feature>
<reference evidence="15 16" key="4">
    <citation type="journal article" date="2011" name="BMC Genomics">
        <title>RNA-Seq improves annotation of protein-coding genes in the cucumber genome.</title>
        <authorList>
            <person name="Li Z."/>
            <person name="Zhang Z."/>
            <person name="Yan P."/>
            <person name="Huang S."/>
            <person name="Fei Z."/>
            <person name="Lin K."/>
        </authorList>
    </citation>
    <scope>NUCLEOTIDE SEQUENCE [LARGE SCALE GENOMIC DNA]</scope>
    <source>
        <strain evidence="16">cv. 9930</strain>
    </source>
</reference>
<keyword evidence="9" id="KW-0472">Membrane</keyword>
<feature type="region of interest" description="Disordered" evidence="12">
    <location>
        <begin position="130"/>
        <end position="157"/>
    </location>
</feature>
<protein>
    <recommendedName>
        <fullName evidence="14">Phytocyanin domain-containing protein</fullName>
    </recommendedName>
</protein>
<feature type="chain" id="PRO_5001965367" description="Phytocyanin domain-containing protein" evidence="13">
    <location>
        <begin position="24"/>
        <end position="180"/>
    </location>
</feature>
<keyword evidence="3" id="KW-0812">Transmembrane</keyword>
<dbReference type="OMA" id="YICGVED"/>
<dbReference type="GO" id="GO:0005886">
    <property type="term" value="C:plasma membrane"/>
    <property type="evidence" value="ECO:0000318"/>
    <property type="project" value="GO_Central"/>
</dbReference>
<keyword evidence="2" id="KW-0813">Transport</keyword>
<keyword evidence="7" id="KW-1133">Transmembrane helix</keyword>
<comment type="subcellular location">
    <subcellularLocation>
        <location evidence="1">Membrane</location>
        <topology evidence="1">Single-pass type I membrane protein</topology>
    </subcellularLocation>
</comment>
<dbReference type="CDD" id="cd04216">
    <property type="entry name" value="Phytocyanin"/>
    <property type="match status" value="1"/>
</dbReference>
<dbReference type="OrthoDB" id="687943at2759"/>
<keyword evidence="4" id="KW-0479">Metal-binding</keyword>
<dbReference type="STRING" id="3659.A0A0A0KKQ0"/>
<dbReference type="EMBL" id="CM002926">
    <property type="protein sequence ID" value="KGN50178.1"/>
    <property type="molecule type" value="Genomic_DNA"/>
</dbReference>